<sequence length="159" mass="18178">MIKLDRIDLKILDILQRDARSTIKEIAGKLNLSTTPIFERIKRLEKAGVIDRYVAILNPTLLGKKLTAFIHISIKDHTKESVEAFVERVVSFDEVIECHHVSGDSDFLLQVLLEDIEKYNQFVMEKLSVVPNISKLESRFSLSVRKKTNLVYIQTGPAK</sequence>
<dbReference type="EMBL" id="JAUJEB010000005">
    <property type="protein sequence ID" value="MDN5214619.1"/>
    <property type="molecule type" value="Genomic_DNA"/>
</dbReference>
<dbReference type="Pfam" id="PF13412">
    <property type="entry name" value="HTH_24"/>
    <property type="match status" value="1"/>
</dbReference>
<accession>A0ABT8LA36</accession>
<dbReference type="PRINTS" id="PR00033">
    <property type="entry name" value="HTHASNC"/>
</dbReference>
<evidence type="ECO:0000256" key="1">
    <source>
        <dbReference type="ARBA" id="ARBA00023015"/>
    </source>
</evidence>
<keyword evidence="2" id="KW-0238">DNA-binding</keyword>
<dbReference type="InterPro" id="IPR036388">
    <property type="entry name" value="WH-like_DNA-bd_sf"/>
</dbReference>
<evidence type="ECO:0000256" key="3">
    <source>
        <dbReference type="ARBA" id="ARBA00023163"/>
    </source>
</evidence>
<proteinExistence type="predicted"/>
<dbReference type="Gene3D" id="3.30.70.920">
    <property type="match status" value="1"/>
</dbReference>
<dbReference type="InterPro" id="IPR036390">
    <property type="entry name" value="WH_DNA-bd_sf"/>
</dbReference>
<dbReference type="SUPFAM" id="SSF54909">
    <property type="entry name" value="Dimeric alpha+beta barrel"/>
    <property type="match status" value="1"/>
</dbReference>
<dbReference type="Proteomes" id="UP001172083">
    <property type="component" value="Unassembled WGS sequence"/>
</dbReference>
<dbReference type="SMART" id="SM00344">
    <property type="entry name" value="HTH_ASNC"/>
    <property type="match status" value="1"/>
</dbReference>
<evidence type="ECO:0000259" key="4">
    <source>
        <dbReference type="PROSITE" id="PS50956"/>
    </source>
</evidence>
<dbReference type="PANTHER" id="PTHR30154:SF34">
    <property type="entry name" value="TRANSCRIPTIONAL REGULATOR AZLB"/>
    <property type="match status" value="1"/>
</dbReference>
<comment type="caution">
    <text evidence="5">The sequence shown here is derived from an EMBL/GenBank/DDBJ whole genome shotgun (WGS) entry which is preliminary data.</text>
</comment>
<dbReference type="InterPro" id="IPR019885">
    <property type="entry name" value="Tscrpt_reg_HTH_AsnC-type_CS"/>
</dbReference>
<dbReference type="RefSeq" id="WP_346759958.1">
    <property type="nucleotide sequence ID" value="NZ_JAUJEB010000005.1"/>
</dbReference>
<dbReference type="Gene3D" id="1.10.10.10">
    <property type="entry name" value="Winged helix-like DNA-binding domain superfamily/Winged helix DNA-binding domain"/>
    <property type="match status" value="1"/>
</dbReference>
<dbReference type="Pfam" id="PF01037">
    <property type="entry name" value="AsnC_trans_reg"/>
    <property type="match status" value="1"/>
</dbReference>
<dbReference type="CDD" id="cd00090">
    <property type="entry name" value="HTH_ARSR"/>
    <property type="match status" value="1"/>
</dbReference>
<keyword evidence="6" id="KW-1185">Reference proteome</keyword>
<gene>
    <name evidence="5" type="ORF">QQ020_21240</name>
</gene>
<dbReference type="InterPro" id="IPR000485">
    <property type="entry name" value="AsnC-type_HTH_dom"/>
</dbReference>
<dbReference type="SUPFAM" id="SSF46785">
    <property type="entry name" value="Winged helix' DNA-binding domain"/>
    <property type="match status" value="1"/>
</dbReference>
<protein>
    <submittedName>
        <fullName evidence="5">Lrp/AsnC family transcriptional regulator</fullName>
    </submittedName>
</protein>
<evidence type="ECO:0000313" key="5">
    <source>
        <dbReference type="EMBL" id="MDN5214619.1"/>
    </source>
</evidence>
<feature type="domain" description="HTH asnC-type" evidence="4">
    <location>
        <begin position="4"/>
        <end position="65"/>
    </location>
</feature>
<dbReference type="InterPro" id="IPR011991">
    <property type="entry name" value="ArsR-like_HTH"/>
</dbReference>
<reference evidence="5" key="1">
    <citation type="submission" date="2023-06" db="EMBL/GenBank/DDBJ databases">
        <title>Genomic of Agaribacillus aureum.</title>
        <authorList>
            <person name="Wang G."/>
        </authorList>
    </citation>
    <scope>NUCLEOTIDE SEQUENCE</scope>
    <source>
        <strain evidence="5">BMA12</strain>
    </source>
</reference>
<evidence type="ECO:0000256" key="2">
    <source>
        <dbReference type="ARBA" id="ARBA00023125"/>
    </source>
</evidence>
<keyword evidence="3" id="KW-0804">Transcription</keyword>
<evidence type="ECO:0000313" key="6">
    <source>
        <dbReference type="Proteomes" id="UP001172083"/>
    </source>
</evidence>
<name>A0ABT8LA36_9BACT</name>
<dbReference type="PANTHER" id="PTHR30154">
    <property type="entry name" value="LEUCINE-RESPONSIVE REGULATORY PROTEIN"/>
    <property type="match status" value="1"/>
</dbReference>
<organism evidence="5 6">
    <name type="scientific">Agaribacillus aureus</name>
    <dbReference type="NCBI Taxonomy" id="3051825"/>
    <lineage>
        <taxon>Bacteria</taxon>
        <taxon>Pseudomonadati</taxon>
        <taxon>Bacteroidota</taxon>
        <taxon>Cytophagia</taxon>
        <taxon>Cytophagales</taxon>
        <taxon>Splendidivirgaceae</taxon>
        <taxon>Agaribacillus</taxon>
    </lineage>
</organism>
<dbReference type="InterPro" id="IPR011008">
    <property type="entry name" value="Dimeric_a/b-barrel"/>
</dbReference>
<dbReference type="InterPro" id="IPR019887">
    <property type="entry name" value="Tscrpt_reg_AsnC/Lrp_C"/>
</dbReference>
<keyword evidence="1" id="KW-0805">Transcription regulation</keyword>
<dbReference type="InterPro" id="IPR019888">
    <property type="entry name" value="Tscrpt_reg_AsnC-like"/>
</dbReference>
<dbReference type="PROSITE" id="PS00519">
    <property type="entry name" value="HTH_ASNC_1"/>
    <property type="match status" value="1"/>
</dbReference>
<dbReference type="PROSITE" id="PS50956">
    <property type="entry name" value="HTH_ASNC_2"/>
    <property type="match status" value="1"/>
</dbReference>